<evidence type="ECO:0000259" key="8">
    <source>
        <dbReference type="PROSITE" id="PS50879"/>
    </source>
</evidence>
<evidence type="ECO:0000256" key="2">
    <source>
        <dbReference type="ARBA" id="ARBA00005300"/>
    </source>
</evidence>
<dbReference type="GO" id="GO:0046872">
    <property type="term" value="F:metal ion binding"/>
    <property type="evidence" value="ECO:0007669"/>
    <property type="project" value="UniProtKB-KW"/>
</dbReference>
<feature type="domain" description="RNase H type-1" evidence="8">
    <location>
        <begin position="1"/>
        <end position="136"/>
    </location>
</feature>
<dbReference type="OrthoDB" id="245563at2759"/>
<proteinExistence type="inferred from homology"/>
<evidence type="ECO:0000256" key="5">
    <source>
        <dbReference type="ARBA" id="ARBA00022723"/>
    </source>
</evidence>
<evidence type="ECO:0000313" key="11">
    <source>
        <dbReference type="Proteomes" id="UP000235388"/>
    </source>
</evidence>
<gene>
    <name evidence="9" type="ORF">PCANC_07999</name>
    <name evidence="10" type="ORF">PCASD_06650</name>
</gene>
<keyword evidence="11" id="KW-1185">Reference proteome</keyword>
<keyword evidence="4" id="KW-0540">Nuclease</keyword>
<evidence type="ECO:0000256" key="7">
    <source>
        <dbReference type="ARBA" id="ARBA00022801"/>
    </source>
</evidence>
<dbReference type="PANTHER" id="PTHR10642">
    <property type="entry name" value="RIBONUCLEASE H1"/>
    <property type="match status" value="1"/>
</dbReference>
<evidence type="ECO:0000256" key="6">
    <source>
        <dbReference type="ARBA" id="ARBA00022759"/>
    </source>
</evidence>
<keyword evidence="7" id="KW-0378">Hydrolase</keyword>
<organism evidence="10 12">
    <name type="scientific">Puccinia coronata f. sp. avenae</name>
    <dbReference type="NCBI Taxonomy" id="200324"/>
    <lineage>
        <taxon>Eukaryota</taxon>
        <taxon>Fungi</taxon>
        <taxon>Dikarya</taxon>
        <taxon>Basidiomycota</taxon>
        <taxon>Pucciniomycotina</taxon>
        <taxon>Pucciniomycetes</taxon>
        <taxon>Pucciniales</taxon>
        <taxon>Pucciniaceae</taxon>
        <taxon>Puccinia</taxon>
    </lineage>
</organism>
<dbReference type="InterPro" id="IPR002156">
    <property type="entry name" value="RNaseH_domain"/>
</dbReference>
<comment type="caution">
    <text evidence="10">The sequence shown here is derived from an EMBL/GenBank/DDBJ whole genome shotgun (WGS) entry which is preliminary data.</text>
</comment>
<evidence type="ECO:0000313" key="9">
    <source>
        <dbReference type="EMBL" id="PLW17524.1"/>
    </source>
</evidence>
<dbReference type="EMBL" id="PGCJ01000848">
    <property type="protein sequence ID" value="PLW17524.1"/>
    <property type="molecule type" value="Genomic_DNA"/>
</dbReference>
<accession>A0A2N5UGU1</accession>
<dbReference type="InterPro" id="IPR012337">
    <property type="entry name" value="RNaseH-like_sf"/>
</dbReference>
<dbReference type="Gene3D" id="3.30.420.10">
    <property type="entry name" value="Ribonuclease H-like superfamily/Ribonuclease H"/>
    <property type="match status" value="1"/>
</dbReference>
<evidence type="ECO:0000256" key="4">
    <source>
        <dbReference type="ARBA" id="ARBA00022722"/>
    </source>
</evidence>
<dbReference type="InterPro" id="IPR050092">
    <property type="entry name" value="RNase_H"/>
</dbReference>
<dbReference type="STRING" id="200324.A0A2N5UGU1"/>
<dbReference type="SUPFAM" id="SSF53098">
    <property type="entry name" value="Ribonuclease H-like"/>
    <property type="match status" value="1"/>
</dbReference>
<evidence type="ECO:0000256" key="3">
    <source>
        <dbReference type="ARBA" id="ARBA00012180"/>
    </source>
</evidence>
<comment type="similarity">
    <text evidence="2">Belongs to the RNase H family.</text>
</comment>
<keyword evidence="5" id="KW-0479">Metal-binding</keyword>
<dbReference type="PROSITE" id="PS50879">
    <property type="entry name" value="RNASE_H_1"/>
    <property type="match status" value="1"/>
</dbReference>
<evidence type="ECO:0000256" key="1">
    <source>
        <dbReference type="ARBA" id="ARBA00000077"/>
    </source>
</evidence>
<comment type="catalytic activity">
    <reaction evidence="1">
        <text>Endonucleolytic cleavage to 5'-phosphomonoester.</text>
        <dbReference type="EC" id="3.1.26.4"/>
    </reaction>
</comment>
<name>A0A2N5UGU1_9BASI</name>
<dbReference type="PANTHER" id="PTHR10642:SF26">
    <property type="entry name" value="RIBONUCLEASE H1"/>
    <property type="match status" value="1"/>
</dbReference>
<dbReference type="AlphaFoldDB" id="A0A2N5UGU1"/>
<dbReference type="GO" id="GO:0004523">
    <property type="term" value="F:RNA-DNA hybrid ribonuclease activity"/>
    <property type="evidence" value="ECO:0007669"/>
    <property type="project" value="UniProtKB-EC"/>
</dbReference>
<dbReference type="Proteomes" id="UP000235388">
    <property type="component" value="Unassembled WGS sequence"/>
</dbReference>
<dbReference type="Pfam" id="PF00075">
    <property type="entry name" value="RNase_H"/>
    <property type="match status" value="1"/>
</dbReference>
<sequence length="136" mass="15049">MDIFSDGSSKMHNGSRAAGIGVYCRDPVPLRISEPIFSTSNTNNEAEWIALAVSVAWVVEAKNANTLVDCNEITFCVDSQYIFNAMTKWIEVWRQNNWRSSKKTAVAHLGNAQVNADHKEIVTRVMDSANALSRSG</sequence>
<dbReference type="EMBL" id="PGCI01000151">
    <property type="protein sequence ID" value="PLW36975.1"/>
    <property type="molecule type" value="Genomic_DNA"/>
</dbReference>
<reference evidence="11 12" key="1">
    <citation type="submission" date="2017-11" db="EMBL/GenBank/DDBJ databases">
        <title>De novo assembly and phasing of dikaryotic genomes from two isolates of Puccinia coronata f. sp. avenae, the causal agent of oat crown rust.</title>
        <authorList>
            <person name="Miller M.E."/>
            <person name="Zhang Y."/>
            <person name="Omidvar V."/>
            <person name="Sperschneider J."/>
            <person name="Schwessinger B."/>
            <person name="Raley C."/>
            <person name="Palmer J.M."/>
            <person name="Garnica D."/>
            <person name="Upadhyaya N."/>
            <person name="Rathjen J."/>
            <person name="Taylor J.M."/>
            <person name="Park R.F."/>
            <person name="Dodds P.N."/>
            <person name="Hirsch C.D."/>
            <person name="Kianian S.F."/>
            <person name="Figueroa M."/>
        </authorList>
    </citation>
    <scope>NUCLEOTIDE SEQUENCE [LARGE SCALE GENOMIC DNA]</scope>
    <source>
        <strain evidence="9">12NC29</strain>
        <strain evidence="10">12SD80</strain>
    </source>
</reference>
<evidence type="ECO:0000313" key="12">
    <source>
        <dbReference type="Proteomes" id="UP000235392"/>
    </source>
</evidence>
<protein>
    <recommendedName>
        <fullName evidence="3">ribonuclease H</fullName>
        <ecNumber evidence="3">3.1.26.4</ecNumber>
    </recommendedName>
</protein>
<dbReference type="GO" id="GO:0043137">
    <property type="term" value="P:DNA replication, removal of RNA primer"/>
    <property type="evidence" value="ECO:0007669"/>
    <property type="project" value="TreeGrafter"/>
</dbReference>
<dbReference type="GO" id="GO:0003676">
    <property type="term" value="F:nucleic acid binding"/>
    <property type="evidence" value="ECO:0007669"/>
    <property type="project" value="InterPro"/>
</dbReference>
<dbReference type="InterPro" id="IPR036397">
    <property type="entry name" value="RNaseH_sf"/>
</dbReference>
<dbReference type="Proteomes" id="UP000235392">
    <property type="component" value="Unassembled WGS sequence"/>
</dbReference>
<dbReference type="EC" id="3.1.26.4" evidence="3"/>
<keyword evidence="6" id="KW-0255">Endonuclease</keyword>
<evidence type="ECO:0000313" key="10">
    <source>
        <dbReference type="EMBL" id="PLW36975.1"/>
    </source>
</evidence>